<keyword evidence="2" id="KW-0663">Pyridoxal phosphate</keyword>
<feature type="domain" description="Aminotransferase class V" evidence="3">
    <location>
        <begin position="161"/>
        <end position="295"/>
    </location>
</feature>
<evidence type="ECO:0000256" key="2">
    <source>
        <dbReference type="ARBA" id="ARBA00022898"/>
    </source>
</evidence>
<dbReference type="GO" id="GO:0019464">
    <property type="term" value="P:glycine decarboxylation via glycine cleavage system"/>
    <property type="evidence" value="ECO:0007669"/>
    <property type="project" value="TreeGrafter"/>
</dbReference>
<dbReference type="NCBIfam" id="NF003346">
    <property type="entry name" value="PRK04366.1"/>
    <property type="match status" value="1"/>
</dbReference>
<dbReference type="GO" id="GO:0016594">
    <property type="term" value="F:glycine binding"/>
    <property type="evidence" value="ECO:0007669"/>
    <property type="project" value="TreeGrafter"/>
</dbReference>
<keyword evidence="5" id="KW-1185">Reference proteome</keyword>
<accession>A0A7W6H9Y1</accession>
<dbReference type="InterPro" id="IPR000192">
    <property type="entry name" value="Aminotrans_V_dom"/>
</dbReference>
<dbReference type="Proteomes" id="UP000588647">
    <property type="component" value="Unassembled WGS sequence"/>
</dbReference>
<keyword evidence="4" id="KW-0560">Oxidoreductase</keyword>
<dbReference type="EMBL" id="JACIEM010000001">
    <property type="protein sequence ID" value="MBB4001311.1"/>
    <property type="molecule type" value="Genomic_DNA"/>
</dbReference>
<proteinExistence type="predicted"/>
<dbReference type="Gene3D" id="3.40.640.10">
    <property type="entry name" value="Type I PLP-dependent aspartate aminotransferase-like (Major domain)"/>
    <property type="match status" value="1"/>
</dbReference>
<comment type="function">
    <text evidence="1">The glycine cleavage system catalyzes the degradation of glycine. The P protein binds the alpha-amino group of glycine through its pyridoxal phosphate cofactor; CO(2) is released and the remaining methylamine moiety is then transferred to the lipoamide cofactor of the H protein.</text>
</comment>
<evidence type="ECO:0000259" key="3">
    <source>
        <dbReference type="Pfam" id="PF00266"/>
    </source>
</evidence>
<name>A0A7W6H9Y1_9HYPH</name>
<dbReference type="RefSeq" id="WP_183205776.1">
    <property type="nucleotide sequence ID" value="NZ_JAAAMM010000001.1"/>
</dbReference>
<evidence type="ECO:0000313" key="5">
    <source>
        <dbReference type="Proteomes" id="UP000588647"/>
    </source>
</evidence>
<dbReference type="InterPro" id="IPR020581">
    <property type="entry name" value="GDC_P"/>
</dbReference>
<evidence type="ECO:0000256" key="1">
    <source>
        <dbReference type="ARBA" id="ARBA00003788"/>
    </source>
</evidence>
<dbReference type="InterPro" id="IPR015424">
    <property type="entry name" value="PyrdxlP-dep_Trfase"/>
</dbReference>
<dbReference type="AlphaFoldDB" id="A0A7W6H9Y1"/>
<sequence length="532" mass="59600">MNLELKQYQAPVWNEPVIMEMGYPGRRGVLFPPAEPEIRRRVGDVSDLIPSGMRRQHKPALPEMSEPEVLYHYLRLSQQTLGMMGISLFGTCTMKYNPQINEQMAWRPEITELHPLQHEDTMQGALEIVHNMDLMLRELSGMDQFVFQAGGGSEAAYLNCAVTRAYHASRGELEQRDEVIVTIQTHPCNPATAAAAGFKVITLMLDENGYPSLDALKAVVSNRTAAIMVNNPDDMGVYNPDMKEWVRIVHEAGGLAFYDAANFNGTMSKLRARELGFDACMFMLHKTFGAPKTGVGGPATGAYGCSAELAPFLPSPLVVRDGDRYRLDADRPQSVGKIREFLGNVQVVLKAYAWTRSMGADGVSQASDISVMSNNYMEKGLLAIRGVTRSHPEQTTPRMEMTRYSFQTMKEETGVDIHDVQNRMTDFGIDPLWASHEPWLLPEPFTPEAGEMYGKEALDQWIAVLSRISDEAYSNPELVKTSPHNQAIHRLKLGMIDDPSKRAMTWRAFQKKRVQAEGIEQSRRTEPSRRSA</sequence>
<evidence type="ECO:0000313" key="4">
    <source>
        <dbReference type="EMBL" id="MBB4001311.1"/>
    </source>
</evidence>
<dbReference type="Gene3D" id="6.20.440.10">
    <property type="match status" value="1"/>
</dbReference>
<dbReference type="Pfam" id="PF00266">
    <property type="entry name" value="Aminotran_5"/>
    <property type="match status" value="1"/>
</dbReference>
<dbReference type="GO" id="GO:0004375">
    <property type="term" value="F:glycine dehydrogenase (decarboxylating) activity"/>
    <property type="evidence" value="ECO:0007669"/>
    <property type="project" value="UniProtKB-EC"/>
</dbReference>
<protein>
    <submittedName>
        <fullName evidence="4">Glycine dehydrogenase subunit 2</fullName>
        <ecNumber evidence="4">1.4.4.2</ecNumber>
    </submittedName>
</protein>
<dbReference type="EC" id="1.4.4.2" evidence="4"/>
<gene>
    <name evidence="4" type="ORF">GGR03_000358</name>
</gene>
<dbReference type="GO" id="GO:0005829">
    <property type="term" value="C:cytosol"/>
    <property type="evidence" value="ECO:0007669"/>
    <property type="project" value="TreeGrafter"/>
</dbReference>
<organism evidence="4 5">
    <name type="scientific">Aurantimonas endophytica</name>
    <dbReference type="NCBI Taxonomy" id="1522175"/>
    <lineage>
        <taxon>Bacteria</taxon>
        <taxon>Pseudomonadati</taxon>
        <taxon>Pseudomonadota</taxon>
        <taxon>Alphaproteobacteria</taxon>
        <taxon>Hyphomicrobiales</taxon>
        <taxon>Aurantimonadaceae</taxon>
        <taxon>Aurantimonas</taxon>
    </lineage>
</organism>
<reference evidence="4 5" key="1">
    <citation type="submission" date="2020-08" db="EMBL/GenBank/DDBJ databases">
        <title>Genomic Encyclopedia of Type Strains, Phase IV (KMG-IV): sequencing the most valuable type-strain genomes for metagenomic binning, comparative biology and taxonomic classification.</title>
        <authorList>
            <person name="Goeker M."/>
        </authorList>
    </citation>
    <scope>NUCLEOTIDE SEQUENCE [LARGE SCALE GENOMIC DNA]</scope>
    <source>
        <strain evidence="4 5">DSM 103570</strain>
    </source>
</reference>
<dbReference type="PANTHER" id="PTHR11773">
    <property type="entry name" value="GLYCINE DEHYDROGENASE, DECARBOXYLATING"/>
    <property type="match status" value="1"/>
</dbReference>
<dbReference type="PANTHER" id="PTHR11773:SF1">
    <property type="entry name" value="GLYCINE DEHYDROGENASE (DECARBOXYLATING), MITOCHONDRIAL"/>
    <property type="match status" value="1"/>
</dbReference>
<comment type="caution">
    <text evidence="4">The sequence shown here is derived from an EMBL/GenBank/DDBJ whole genome shotgun (WGS) entry which is preliminary data.</text>
</comment>
<dbReference type="InterPro" id="IPR015421">
    <property type="entry name" value="PyrdxlP-dep_Trfase_major"/>
</dbReference>
<dbReference type="GO" id="GO:0005960">
    <property type="term" value="C:glycine cleavage complex"/>
    <property type="evidence" value="ECO:0007669"/>
    <property type="project" value="TreeGrafter"/>
</dbReference>
<dbReference type="GO" id="GO:0030170">
    <property type="term" value="F:pyridoxal phosphate binding"/>
    <property type="evidence" value="ECO:0007669"/>
    <property type="project" value="TreeGrafter"/>
</dbReference>
<dbReference type="SUPFAM" id="SSF53383">
    <property type="entry name" value="PLP-dependent transferases"/>
    <property type="match status" value="1"/>
</dbReference>